<dbReference type="GO" id="GO:0008270">
    <property type="term" value="F:zinc ion binding"/>
    <property type="evidence" value="ECO:0007669"/>
    <property type="project" value="UniProtKB-UniRule"/>
</dbReference>
<accession>A0A0L1KGB3</accession>
<feature type="binding site" evidence="6">
    <location>
        <position position="48"/>
    </location>
    <ligand>
        <name>Zn(2+)</name>
        <dbReference type="ChEBI" id="CHEBI:29105"/>
    </ligand>
</feature>
<evidence type="ECO:0000313" key="9">
    <source>
        <dbReference type="Proteomes" id="UP000037446"/>
    </source>
</evidence>
<dbReference type="PANTHER" id="PTHR10173">
    <property type="entry name" value="METHIONINE SULFOXIDE REDUCTASE"/>
    <property type="match status" value="1"/>
</dbReference>
<dbReference type="GO" id="GO:0005737">
    <property type="term" value="C:cytoplasm"/>
    <property type="evidence" value="ECO:0007669"/>
    <property type="project" value="TreeGrafter"/>
</dbReference>
<dbReference type="EMBL" id="JYNE01000019">
    <property type="protein sequence ID" value="KNH02877.1"/>
    <property type="molecule type" value="Genomic_DNA"/>
</dbReference>
<proteinExistence type="inferred from homology"/>
<evidence type="ECO:0000256" key="6">
    <source>
        <dbReference type="HAMAP-Rule" id="MF_01400"/>
    </source>
</evidence>
<organism evidence="8 9">
    <name type="scientific">Qipengyuania citrea LAMA 915</name>
    <dbReference type="NCBI Taxonomy" id="1306953"/>
    <lineage>
        <taxon>Bacteria</taxon>
        <taxon>Pseudomonadati</taxon>
        <taxon>Pseudomonadota</taxon>
        <taxon>Alphaproteobacteria</taxon>
        <taxon>Sphingomonadales</taxon>
        <taxon>Erythrobacteraceae</taxon>
        <taxon>Qipengyuania</taxon>
    </lineage>
</organism>
<keyword evidence="2 6" id="KW-0479">Metal-binding</keyword>
<dbReference type="STRING" id="1306953.J121_2810"/>
<dbReference type="PANTHER" id="PTHR10173:SF52">
    <property type="entry name" value="METHIONINE-R-SULFOXIDE REDUCTASE B1"/>
    <property type="match status" value="1"/>
</dbReference>
<name>A0A0L1KGB3_9SPHN</name>
<feature type="domain" description="MsrB" evidence="7">
    <location>
        <begin position="9"/>
        <end position="132"/>
    </location>
</feature>
<keyword evidence="3 6" id="KW-0862">Zinc</keyword>
<dbReference type="FunFam" id="2.170.150.20:FF:000009">
    <property type="entry name" value="Peptide-methionine (R)-S-oxide reductase"/>
    <property type="match status" value="1"/>
</dbReference>
<dbReference type="InterPro" id="IPR002579">
    <property type="entry name" value="Met_Sox_Rdtase_MsrB_dom"/>
</dbReference>
<evidence type="ECO:0000313" key="8">
    <source>
        <dbReference type="EMBL" id="KNH02877.1"/>
    </source>
</evidence>
<evidence type="ECO:0000256" key="4">
    <source>
        <dbReference type="ARBA" id="ARBA00023002"/>
    </source>
</evidence>
<evidence type="ECO:0000256" key="1">
    <source>
        <dbReference type="ARBA" id="ARBA00007174"/>
    </source>
</evidence>
<comment type="caution">
    <text evidence="8">The sequence shown here is derived from an EMBL/GenBank/DDBJ whole genome shotgun (WGS) entry which is preliminary data.</text>
</comment>
<evidence type="ECO:0000256" key="2">
    <source>
        <dbReference type="ARBA" id="ARBA00022723"/>
    </source>
</evidence>
<dbReference type="Proteomes" id="UP000037446">
    <property type="component" value="Unassembled WGS sequence"/>
</dbReference>
<comment type="cofactor">
    <cofactor evidence="6">
        <name>Zn(2+)</name>
        <dbReference type="ChEBI" id="CHEBI:29105"/>
    </cofactor>
    <text evidence="6">Binds 1 zinc ion per subunit. The zinc ion is important for the structural integrity of the protein.</text>
</comment>
<dbReference type="GO" id="GO:0030091">
    <property type="term" value="P:protein repair"/>
    <property type="evidence" value="ECO:0007669"/>
    <property type="project" value="InterPro"/>
</dbReference>
<evidence type="ECO:0000256" key="5">
    <source>
        <dbReference type="ARBA" id="ARBA00048488"/>
    </source>
</evidence>
<feature type="binding site" evidence="6">
    <location>
        <position position="100"/>
    </location>
    <ligand>
        <name>Zn(2+)</name>
        <dbReference type="ChEBI" id="CHEBI:29105"/>
    </ligand>
</feature>
<dbReference type="HAMAP" id="MF_01400">
    <property type="entry name" value="MsrB"/>
    <property type="match status" value="1"/>
</dbReference>
<dbReference type="InterPro" id="IPR011057">
    <property type="entry name" value="Mss4-like_sf"/>
</dbReference>
<dbReference type="PATRIC" id="fig|1306953.7.peg.2902"/>
<comment type="similarity">
    <text evidence="1 6">Belongs to the MsrB Met sulfoxide reductase family.</text>
</comment>
<dbReference type="Pfam" id="PF01641">
    <property type="entry name" value="SelR"/>
    <property type="match status" value="1"/>
</dbReference>
<dbReference type="GO" id="GO:0006979">
    <property type="term" value="P:response to oxidative stress"/>
    <property type="evidence" value="ECO:0007669"/>
    <property type="project" value="InterPro"/>
</dbReference>
<protein>
    <recommendedName>
        <fullName evidence="6">Peptide methionine sulfoxide reductase MsrB</fullName>
        <ecNumber evidence="6">1.8.4.12</ecNumber>
    </recommendedName>
    <alternativeName>
        <fullName evidence="6">Peptide-methionine (R)-S-oxide reductase</fullName>
    </alternativeName>
</protein>
<gene>
    <name evidence="6" type="primary">msrB</name>
    <name evidence="8" type="ORF">J121_2810</name>
</gene>
<comment type="catalytic activity">
    <reaction evidence="5 6">
        <text>L-methionyl-[protein] + [thioredoxin]-disulfide + H2O = L-methionyl-(R)-S-oxide-[protein] + [thioredoxin]-dithiol</text>
        <dbReference type="Rhea" id="RHEA:24164"/>
        <dbReference type="Rhea" id="RHEA-COMP:10698"/>
        <dbReference type="Rhea" id="RHEA-COMP:10700"/>
        <dbReference type="Rhea" id="RHEA-COMP:12313"/>
        <dbReference type="Rhea" id="RHEA-COMP:12314"/>
        <dbReference type="ChEBI" id="CHEBI:15377"/>
        <dbReference type="ChEBI" id="CHEBI:16044"/>
        <dbReference type="ChEBI" id="CHEBI:29950"/>
        <dbReference type="ChEBI" id="CHEBI:45764"/>
        <dbReference type="ChEBI" id="CHEBI:50058"/>
        <dbReference type="EC" id="1.8.4.12"/>
    </reaction>
</comment>
<dbReference type="EC" id="1.8.4.12" evidence="6"/>
<dbReference type="Gene3D" id="2.170.150.20">
    <property type="entry name" value="Peptide methionine sulfoxide reductase"/>
    <property type="match status" value="1"/>
</dbReference>
<dbReference type="SUPFAM" id="SSF51316">
    <property type="entry name" value="Mss4-like"/>
    <property type="match status" value="1"/>
</dbReference>
<feature type="binding site" evidence="6">
    <location>
        <position position="97"/>
    </location>
    <ligand>
        <name>Zn(2+)</name>
        <dbReference type="ChEBI" id="CHEBI:29105"/>
    </ligand>
</feature>
<feature type="binding site" evidence="6">
    <location>
        <position position="51"/>
    </location>
    <ligand>
        <name>Zn(2+)</name>
        <dbReference type="ChEBI" id="CHEBI:29105"/>
    </ligand>
</feature>
<dbReference type="InterPro" id="IPR028427">
    <property type="entry name" value="Met_Sox_Rdtase_MsrB"/>
</dbReference>
<feature type="active site" description="Nucleophile" evidence="6">
    <location>
        <position position="121"/>
    </location>
</feature>
<dbReference type="GO" id="GO:0033743">
    <property type="term" value="F:peptide-methionine (R)-S-oxide reductase activity"/>
    <property type="evidence" value="ECO:0007669"/>
    <property type="project" value="UniProtKB-UniRule"/>
</dbReference>
<dbReference type="AlphaFoldDB" id="A0A0L1KGB3"/>
<dbReference type="NCBIfam" id="TIGR00357">
    <property type="entry name" value="peptide-methionine (R)-S-oxide reductase MsrB"/>
    <property type="match status" value="1"/>
</dbReference>
<evidence type="ECO:0000256" key="3">
    <source>
        <dbReference type="ARBA" id="ARBA00022833"/>
    </source>
</evidence>
<keyword evidence="4 6" id="KW-0560">Oxidoreductase</keyword>
<sequence length="133" mass="14904">MPDQQELTDAEWREKLSPEQYQVLRQAGTERAFTGKYDKHYDEGEYYCAGCGQKLFESDDKYNSGCGWPAFTAPAEGEAVNEHRDTSHGMVRTEVTCANCGGHLGHVFPDGPRDRGGMRYCINSAALDFEPED</sequence>
<reference evidence="8" key="1">
    <citation type="submission" date="2015-02" db="EMBL/GenBank/DDBJ databases">
        <authorList>
            <person name="Chooi Y.-H."/>
        </authorList>
    </citation>
    <scope>NUCLEOTIDE SEQUENCE [LARGE SCALE GENOMIC DNA]</scope>
    <source>
        <strain evidence="8">LAMA 915</strain>
    </source>
</reference>
<dbReference type="PROSITE" id="PS51790">
    <property type="entry name" value="MSRB"/>
    <property type="match status" value="1"/>
</dbReference>
<evidence type="ECO:0000259" key="7">
    <source>
        <dbReference type="PROSITE" id="PS51790"/>
    </source>
</evidence>